<accession>A0ABT1BTV7</accession>
<dbReference type="EMBL" id="JAMXMC010000015">
    <property type="protein sequence ID" value="MCO5978971.1"/>
    <property type="molecule type" value="Genomic_DNA"/>
</dbReference>
<evidence type="ECO:0000313" key="9">
    <source>
        <dbReference type="EMBL" id="MCO5978971.1"/>
    </source>
</evidence>
<gene>
    <name evidence="9" type="ORF">M0L44_19910</name>
</gene>
<proteinExistence type="predicted"/>
<comment type="subcellular location">
    <subcellularLocation>
        <location evidence="1">Cell membrane</location>
        <topology evidence="1">Multi-pass membrane protein</topology>
    </subcellularLocation>
</comment>
<feature type="transmembrane region" description="Helical" evidence="7">
    <location>
        <begin position="61"/>
        <end position="81"/>
    </location>
</feature>
<keyword evidence="2" id="KW-1003">Cell membrane</keyword>
<keyword evidence="3 7" id="KW-0812">Transmembrane</keyword>
<dbReference type="InterPro" id="IPR016174">
    <property type="entry name" value="Di-haem_cyt_TM"/>
</dbReference>
<evidence type="ECO:0000256" key="4">
    <source>
        <dbReference type="ARBA" id="ARBA00022989"/>
    </source>
</evidence>
<feature type="region of interest" description="Disordered" evidence="6">
    <location>
        <begin position="235"/>
        <end position="257"/>
    </location>
</feature>
<comment type="caution">
    <text evidence="9">The sequence shown here is derived from an EMBL/GenBank/DDBJ whole genome shotgun (WGS) entry which is preliminary data.</text>
</comment>
<dbReference type="RefSeq" id="WP_252771934.1">
    <property type="nucleotide sequence ID" value="NZ_JAMXMC010000015.1"/>
</dbReference>
<reference evidence="9 10" key="1">
    <citation type="submission" date="2022-06" db="EMBL/GenBank/DDBJ databases">
        <title>Ideonella sp. NS12-5 Genome sequencing and assembly.</title>
        <authorList>
            <person name="Jung Y."/>
        </authorList>
    </citation>
    <scope>NUCLEOTIDE SEQUENCE [LARGE SCALE GENOMIC DNA]</scope>
    <source>
        <strain evidence="9 10">NS12-5</strain>
    </source>
</reference>
<evidence type="ECO:0000256" key="7">
    <source>
        <dbReference type="SAM" id="Phobius"/>
    </source>
</evidence>
<sequence>MTTMNPGATGGAAPAEASAPETHDTVLATVKVWDWPVRVFHWLAVACFAGAWLTAESERLHLVHITCGYTLGGLVAFRVLWGLLDTGHARFANFVRSPAAAWRYITSLLGDRPLHYTGHNPAGALAIVALLGLIALTVGLGWASETDRLPGWLDEGHELAANALMALVVVHLVGVAVGSLRHRENLPRAMLTGLKRGLPGEGIRRQHGWLGALVLICALGFWAWQWQSAPVSPGLGGAEAHGLGGQNPTGGDDDDDD</sequence>
<feature type="transmembrane region" description="Helical" evidence="7">
    <location>
        <begin position="208"/>
        <end position="226"/>
    </location>
</feature>
<dbReference type="InterPro" id="IPR051542">
    <property type="entry name" value="Hydrogenase_cytochrome"/>
</dbReference>
<evidence type="ECO:0000256" key="1">
    <source>
        <dbReference type="ARBA" id="ARBA00004651"/>
    </source>
</evidence>
<dbReference type="Proteomes" id="UP001204851">
    <property type="component" value="Unassembled WGS sequence"/>
</dbReference>
<protein>
    <submittedName>
        <fullName evidence="9">Cytochrome b/b6 domain-containing protein</fullName>
    </submittedName>
</protein>
<feature type="transmembrane region" description="Helical" evidence="7">
    <location>
        <begin position="39"/>
        <end position="55"/>
    </location>
</feature>
<keyword evidence="10" id="KW-1185">Reference proteome</keyword>
<dbReference type="PANTHER" id="PTHR30485:SF2">
    <property type="entry name" value="BLL0597 PROTEIN"/>
    <property type="match status" value="1"/>
</dbReference>
<keyword evidence="4 7" id="KW-1133">Transmembrane helix</keyword>
<evidence type="ECO:0000256" key="2">
    <source>
        <dbReference type="ARBA" id="ARBA00022475"/>
    </source>
</evidence>
<evidence type="ECO:0000259" key="8">
    <source>
        <dbReference type="Pfam" id="PF01292"/>
    </source>
</evidence>
<evidence type="ECO:0000256" key="6">
    <source>
        <dbReference type="SAM" id="MobiDB-lite"/>
    </source>
</evidence>
<feature type="transmembrane region" description="Helical" evidence="7">
    <location>
        <begin position="122"/>
        <end position="143"/>
    </location>
</feature>
<dbReference type="Pfam" id="PF01292">
    <property type="entry name" value="Ni_hydr_CYTB"/>
    <property type="match status" value="1"/>
</dbReference>
<feature type="domain" description="Cytochrome b561 bacterial/Ni-hydrogenase" evidence="8">
    <location>
        <begin position="32"/>
        <end position="193"/>
    </location>
</feature>
<name>A0ABT1BTV7_9BURK</name>
<evidence type="ECO:0000256" key="5">
    <source>
        <dbReference type="ARBA" id="ARBA00023136"/>
    </source>
</evidence>
<dbReference type="Gene3D" id="1.20.950.20">
    <property type="entry name" value="Transmembrane di-heme cytochromes, Chain C"/>
    <property type="match status" value="1"/>
</dbReference>
<dbReference type="SUPFAM" id="SSF81342">
    <property type="entry name" value="Transmembrane di-heme cytochromes"/>
    <property type="match status" value="1"/>
</dbReference>
<feature type="transmembrane region" description="Helical" evidence="7">
    <location>
        <begin position="163"/>
        <end position="180"/>
    </location>
</feature>
<dbReference type="PANTHER" id="PTHR30485">
    <property type="entry name" value="NI/FE-HYDROGENASE 1 B-TYPE CYTOCHROME SUBUNIT"/>
    <property type="match status" value="1"/>
</dbReference>
<evidence type="ECO:0000256" key="3">
    <source>
        <dbReference type="ARBA" id="ARBA00022692"/>
    </source>
</evidence>
<keyword evidence="5 7" id="KW-0472">Membrane</keyword>
<organism evidence="9 10">
    <name type="scientific">Ideonella oryzae</name>
    <dbReference type="NCBI Taxonomy" id="2937441"/>
    <lineage>
        <taxon>Bacteria</taxon>
        <taxon>Pseudomonadati</taxon>
        <taxon>Pseudomonadota</taxon>
        <taxon>Betaproteobacteria</taxon>
        <taxon>Burkholderiales</taxon>
        <taxon>Sphaerotilaceae</taxon>
        <taxon>Ideonella</taxon>
    </lineage>
</organism>
<feature type="compositionally biased region" description="Gly residues" evidence="6">
    <location>
        <begin position="235"/>
        <end position="248"/>
    </location>
</feature>
<dbReference type="InterPro" id="IPR011577">
    <property type="entry name" value="Cyt_b561_bac/Ni-Hgenase"/>
</dbReference>
<evidence type="ECO:0000313" key="10">
    <source>
        <dbReference type="Proteomes" id="UP001204851"/>
    </source>
</evidence>